<reference evidence="8 9" key="1">
    <citation type="journal article" date="2018" name="Nat. Ecol. Evol.">
        <title>Pezizomycetes genomes reveal the molecular basis of ectomycorrhizal truffle lifestyle.</title>
        <authorList>
            <person name="Murat C."/>
            <person name="Payen T."/>
            <person name="Noel B."/>
            <person name="Kuo A."/>
            <person name="Morin E."/>
            <person name="Chen J."/>
            <person name="Kohler A."/>
            <person name="Krizsan K."/>
            <person name="Balestrini R."/>
            <person name="Da Silva C."/>
            <person name="Montanini B."/>
            <person name="Hainaut M."/>
            <person name="Levati E."/>
            <person name="Barry K.W."/>
            <person name="Belfiori B."/>
            <person name="Cichocki N."/>
            <person name="Clum A."/>
            <person name="Dockter R.B."/>
            <person name="Fauchery L."/>
            <person name="Guy J."/>
            <person name="Iotti M."/>
            <person name="Le Tacon F."/>
            <person name="Lindquist E.A."/>
            <person name="Lipzen A."/>
            <person name="Malagnac F."/>
            <person name="Mello A."/>
            <person name="Molinier V."/>
            <person name="Miyauchi S."/>
            <person name="Poulain J."/>
            <person name="Riccioni C."/>
            <person name="Rubini A."/>
            <person name="Sitrit Y."/>
            <person name="Splivallo R."/>
            <person name="Traeger S."/>
            <person name="Wang M."/>
            <person name="Zifcakova L."/>
            <person name="Wipf D."/>
            <person name="Zambonelli A."/>
            <person name="Paolocci F."/>
            <person name="Nowrousian M."/>
            <person name="Ottonello S."/>
            <person name="Baldrian P."/>
            <person name="Spatafora J.W."/>
            <person name="Henrissat B."/>
            <person name="Nagy L.G."/>
            <person name="Aury J.M."/>
            <person name="Wincker P."/>
            <person name="Grigoriev I.V."/>
            <person name="Bonfante P."/>
            <person name="Martin F.M."/>
        </authorList>
    </citation>
    <scope>NUCLEOTIDE SEQUENCE [LARGE SCALE GENOMIC DNA]</scope>
    <source>
        <strain evidence="8 9">120613-1</strain>
    </source>
</reference>
<evidence type="ECO:0000256" key="5">
    <source>
        <dbReference type="RuleBase" id="RU003903"/>
    </source>
</evidence>
<dbReference type="Pfam" id="PF03807">
    <property type="entry name" value="F420_oxidored"/>
    <property type="match status" value="1"/>
</dbReference>
<dbReference type="EC" id="1.5.1.2" evidence="5"/>
<dbReference type="EMBL" id="ML120392">
    <property type="protein sequence ID" value="RPA98918.1"/>
    <property type="molecule type" value="Genomic_DNA"/>
</dbReference>
<dbReference type="InterPro" id="IPR053790">
    <property type="entry name" value="P5CR-like_CS"/>
</dbReference>
<dbReference type="OrthoDB" id="10263291at2759"/>
<dbReference type="Pfam" id="PF14748">
    <property type="entry name" value="P5CR_dimer"/>
    <property type="match status" value="1"/>
</dbReference>
<sequence>MEIPQQISDPLNLTILGCGTMGVAILSGILSSLSSSAPTPSISGTSTPLPTHFPDTPALLLTRLPSSFTACVKRPESATRVRRALAASFPGIPALPVTVLTGDNVAGVKGADVVILGCKPQMYAEILGEKGMREALQGKLLVSILAGVKIADLKEVVGKRTRVVRAMPNTASKIRESMTVISAEDDIPAEEKALVSWIFSQIGRSLVLAEKHMDACTALCGSGPAFYALIVEAMADGGVMMGLPRAEAQMMAAQTMQGAGRMVLAGQHPAIIREQVSTPAGCTIGGLLILEDGKVRSTIARTIQEATNMAAGLGKK</sequence>
<dbReference type="SUPFAM" id="SSF48179">
    <property type="entry name" value="6-phosphogluconate dehydrogenase C-terminal domain-like"/>
    <property type="match status" value="1"/>
</dbReference>
<keyword evidence="5" id="KW-0028">Amino-acid biosynthesis</keyword>
<feature type="binding site" evidence="4">
    <location>
        <position position="104"/>
    </location>
    <ligand>
        <name>NADPH</name>
        <dbReference type="ChEBI" id="CHEBI:57783"/>
    </ligand>
</feature>
<dbReference type="InterPro" id="IPR028939">
    <property type="entry name" value="P5C_Rdtase_cat_N"/>
</dbReference>
<evidence type="ECO:0000256" key="3">
    <source>
        <dbReference type="ARBA" id="ARBA00023002"/>
    </source>
</evidence>
<proteinExistence type="inferred from homology"/>
<gene>
    <name evidence="8" type="ORF">L873DRAFT_1807611</name>
</gene>
<protein>
    <recommendedName>
        <fullName evidence="5">Pyrroline-5-carboxylate reductase</fullName>
        <ecNumber evidence="5">1.5.1.2</ecNumber>
    </recommendedName>
</protein>
<dbReference type="InterPro" id="IPR029036">
    <property type="entry name" value="P5CR_dimer"/>
</dbReference>
<dbReference type="STRING" id="1336337.A0A3N4JPI6"/>
<dbReference type="GO" id="GO:0004735">
    <property type="term" value="F:pyrroline-5-carboxylate reductase activity"/>
    <property type="evidence" value="ECO:0007669"/>
    <property type="project" value="UniProtKB-EC"/>
</dbReference>
<evidence type="ECO:0000256" key="1">
    <source>
        <dbReference type="ARBA" id="ARBA00005525"/>
    </source>
</evidence>
<keyword evidence="9" id="KW-1185">Reference proteome</keyword>
<dbReference type="PANTHER" id="PTHR11645:SF0">
    <property type="entry name" value="PYRROLINE-5-CARBOXYLATE REDUCTASE 3"/>
    <property type="match status" value="1"/>
</dbReference>
<feature type="domain" description="Pyrroline-5-carboxylate reductase catalytic N-terminal" evidence="6">
    <location>
        <begin position="67"/>
        <end position="147"/>
    </location>
</feature>
<dbReference type="InterPro" id="IPR036291">
    <property type="entry name" value="NAD(P)-bd_dom_sf"/>
</dbReference>
<dbReference type="FunFam" id="1.10.3730.10:FF:000001">
    <property type="entry name" value="Pyrroline-5-carboxylate reductase"/>
    <property type="match status" value="1"/>
</dbReference>
<keyword evidence="3 5" id="KW-0560">Oxidoreductase</keyword>
<dbReference type="GO" id="GO:0055129">
    <property type="term" value="P:L-proline biosynthetic process"/>
    <property type="evidence" value="ECO:0007669"/>
    <property type="project" value="UniProtKB-UniPathway"/>
</dbReference>
<accession>A0A3N4JPI6</accession>
<comment type="catalytic activity">
    <reaction evidence="5">
        <text>L-proline + NADP(+) = (S)-1-pyrroline-5-carboxylate + NADPH + 2 H(+)</text>
        <dbReference type="Rhea" id="RHEA:14109"/>
        <dbReference type="ChEBI" id="CHEBI:15378"/>
        <dbReference type="ChEBI" id="CHEBI:17388"/>
        <dbReference type="ChEBI" id="CHEBI:57783"/>
        <dbReference type="ChEBI" id="CHEBI:58349"/>
        <dbReference type="ChEBI" id="CHEBI:60039"/>
        <dbReference type="EC" id="1.5.1.2"/>
    </reaction>
</comment>
<dbReference type="NCBIfam" id="TIGR00112">
    <property type="entry name" value="proC"/>
    <property type="match status" value="1"/>
</dbReference>
<keyword evidence="2 4" id="KW-0521">NADP</keyword>
<dbReference type="Gene3D" id="3.40.50.720">
    <property type="entry name" value="NAD(P)-binding Rossmann-like Domain"/>
    <property type="match status" value="1"/>
</dbReference>
<dbReference type="Proteomes" id="UP000276215">
    <property type="component" value="Unassembled WGS sequence"/>
</dbReference>
<dbReference type="AlphaFoldDB" id="A0A3N4JPI6"/>
<evidence type="ECO:0000256" key="2">
    <source>
        <dbReference type="ARBA" id="ARBA00022857"/>
    </source>
</evidence>
<evidence type="ECO:0000259" key="6">
    <source>
        <dbReference type="Pfam" id="PF03807"/>
    </source>
</evidence>
<dbReference type="PANTHER" id="PTHR11645">
    <property type="entry name" value="PYRROLINE-5-CARBOXYLATE REDUCTASE"/>
    <property type="match status" value="1"/>
</dbReference>
<feature type="domain" description="Pyrroline-5-carboxylate reductase dimerisation" evidence="7">
    <location>
        <begin position="210"/>
        <end position="311"/>
    </location>
</feature>
<dbReference type="Gene3D" id="1.10.3730.10">
    <property type="entry name" value="ProC C-terminal domain-like"/>
    <property type="match status" value="1"/>
</dbReference>
<keyword evidence="5" id="KW-0641">Proline biosynthesis</keyword>
<name>A0A3N4JPI6_9PEZI</name>
<evidence type="ECO:0000313" key="9">
    <source>
        <dbReference type="Proteomes" id="UP000276215"/>
    </source>
</evidence>
<dbReference type="UniPathway" id="UPA00098">
    <property type="reaction ID" value="UER00361"/>
</dbReference>
<evidence type="ECO:0000313" key="8">
    <source>
        <dbReference type="EMBL" id="RPA98918.1"/>
    </source>
</evidence>
<dbReference type="PIRSF" id="PIRSF000193">
    <property type="entry name" value="Pyrrol-5-carb_rd"/>
    <property type="match status" value="1"/>
</dbReference>
<dbReference type="HAMAP" id="MF_01925">
    <property type="entry name" value="P5C_reductase"/>
    <property type="match status" value="1"/>
</dbReference>
<organism evidence="8 9">
    <name type="scientific">Choiromyces venosus 120613-1</name>
    <dbReference type="NCBI Taxonomy" id="1336337"/>
    <lineage>
        <taxon>Eukaryota</taxon>
        <taxon>Fungi</taxon>
        <taxon>Dikarya</taxon>
        <taxon>Ascomycota</taxon>
        <taxon>Pezizomycotina</taxon>
        <taxon>Pezizomycetes</taxon>
        <taxon>Pezizales</taxon>
        <taxon>Tuberaceae</taxon>
        <taxon>Choiromyces</taxon>
    </lineage>
</organism>
<feature type="binding site" evidence="4">
    <location>
        <begin position="16"/>
        <end position="21"/>
    </location>
    <ligand>
        <name>NADP(+)</name>
        <dbReference type="ChEBI" id="CHEBI:58349"/>
    </ligand>
</feature>
<evidence type="ECO:0000259" key="7">
    <source>
        <dbReference type="Pfam" id="PF14748"/>
    </source>
</evidence>
<dbReference type="InterPro" id="IPR008927">
    <property type="entry name" value="6-PGluconate_DH-like_C_sf"/>
</dbReference>
<evidence type="ECO:0000256" key="4">
    <source>
        <dbReference type="PIRSR" id="PIRSR000193-1"/>
    </source>
</evidence>
<comment type="pathway">
    <text evidence="5">Amino-acid biosynthesis; L-proline biosynthesis; L-proline from L-glutamate 5-semialdehyde: step 1/1.</text>
</comment>
<dbReference type="InterPro" id="IPR000304">
    <property type="entry name" value="Pyrroline-COOH_reductase"/>
</dbReference>
<dbReference type="SUPFAM" id="SSF51735">
    <property type="entry name" value="NAD(P)-binding Rossmann-fold domains"/>
    <property type="match status" value="1"/>
</dbReference>
<dbReference type="PROSITE" id="PS00521">
    <property type="entry name" value="P5CR"/>
    <property type="match status" value="1"/>
</dbReference>
<comment type="similarity">
    <text evidence="1 5">Belongs to the pyrroline-5-carboxylate reductase family.</text>
</comment>